<evidence type="ECO:0000259" key="3">
    <source>
        <dbReference type="Pfam" id="PF00288"/>
    </source>
</evidence>
<evidence type="ECO:0000256" key="1">
    <source>
        <dbReference type="ARBA" id="ARBA00022741"/>
    </source>
</evidence>
<evidence type="ECO:0000313" key="6">
    <source>
        <dbReference type="EMBL" id="CAH8392224.1"/>
    </source>
</evidence>
<accession>A0ABC8M7B8</accession>
<evidence type="ECO:0000259" key="5">
    <source>
        <dbReference type="Pfam" id="PF10509"/>
    </source>
</evidence>
<evidence type="ECO:0000256" key="2">
    <source>
        <dbReference type="ARBA" id="ARBA00022840"/>
    </source>
</evidence>
<organism evidence="6 7">
    <name type="scientific">Eruca vesicaria subsp. sativa</name>
    <name type="common">Garden rocket</name>
    <name type="synonym">Eruca sativa</name>
    <dbReference type="NCBI Taxonomy" id="29727"/>
    <lineage>
        <taxon>Eukaryota</taxon>
        <taxon>Viridiplantae</taxon>
        <taxon>Streptophyta</taxon>
        <taxon>Embryophyta</taxon>
        <taxon>Tracheophyta</taxon>
        <taxon>Spermatophyta</taxon>
        <taxon>Magnoliopsida</taxon>
        <taxon>eudicotyledons</taxon>
        <taxon>Gunneridae</taxon>
        <taxon>Pentapetalae</taxon>
        <taxon>rosids</taxon>
        <taxon>malvids</taxon>
        <taxon>Brassicales</taxon>
        <taxon>Brassicaceae</taxon>
        <taxon>Brassiceae</taxon>
        <taxon>Eruca</taxon>
    </lineage>
</organism>
<dbReference type="InterPro" id="IPR006204">
    <property type="entry name" value="GHMP_kinase_N_dom"/>
</dbReference>
<keyword evidence="1" id="KW-0547">Nucleotide-binding</keyword>
<keyword evidence="2" id="KW-0067">ATP-binding</keyword>
<dbReference type="Gene3D" id="3.30.70.890">
    <property type="entry name" value="GHMP kinase, C-terminal domain"/>
    <property type="match status" value="1"/>
</dbReference>
<gene>
    <name evidence="6" type="ORF">ERUC_LOCUS44707</name>
</gene>
<dbReference type="InterPro" id="IPR013750">
    <property type="entry name" value="GHMP_kinase_C_dom"/>
</dbReference>
<dbReference type="FunFam" id="3.30.230.10:FF:000037">
    <property type="entry name" value="L-arabinokinase"/>
    <property type="match status" value="1"/>
</dbReference>
<dbReference type="GO" id="GO:0005524">
    <property type="term" value="F:ATP binding"/>
    <property type="evidence" value="ECO:0007669"/>
    <property type="project" value="UniProtKB-KW"/>
</dbReference>
<dbReference type="PRINTS" id="PR00959">
    <property type="entry name" value="MEVGALKINASE"/>
</dbReference>
<dbReference type="PANTHER" id="PTHR38134">
    <property type="entry name" value="SLR1395 PROTEIN"/>
    <property type="match status" value="1"/>
</dbReference>
<dbReference type="Pfam" id="PF10509">
    <property type="entry name" value="GalKase_gal_bdg"/>
    <property type="match status" value="1"/>
</dbReference>
<dbReference type="EMBL" id="CAKOAT010986264">
    <property type="protein sequence ID" value="CAH8392224.1"/>
    <property type="molecule type" value="Genomic_DNA"/>
</dbReference>
<reference evidence="6 7" key="1">
    <citation type="submission" date="2022-03" db="EMBL/GenBank/DDBJ databases">
        <authorList>
            <person name="Macdonald S."/>
            <person name="Ahmed S."/>
            <person name="Newling K."/>
        </authorList>
    </citation>
    <scope>NUCLEOTIDE SEQUENCE [LARGE SCALE GENOMIC DNA]</scope>
</reference>
<dbReference type="InterPro" id="IPR020568">
    <property type="entry name" value="Ribosomal_Su5_D2-typ_SF"/>
</dbReference>
<dbReference type="Gene3D" id="3.30.230.10">
    <property type="match status" value="1"/>
</dbReference>
<dbReference type="PIRSF" id="PIRSF036399">
    <property type="entry name" value="Gal_kin_glcsltr"/>
    <property type="match status" value="1"/>
</dbReference>
<dbReference type="FunFam" id="3.40.50.2000:FF:000140">
    <property type="entry name" value="L-arabinokinase"/>
    <property type="match status" value="1"/>
</dbReference>
<evidence type="ECO:0000259" key="4">
    <source>
        <dbReference type="Pfam" id="PF08544"/>
    </source>
</evidence>
<dbReference type="SUPFAM" id="SSF53756">
    <property type="entry name" value="UDP-Glycosyltransferase/glycogen phosphorylase"/>
    <property type="match status" value="1"/>
</dbReference>
<evidence type="ECO:0008006" key="8">
    <source>
        <dbReference type="Google" id="ProtNLM"/>
    </source>
</evidence>
<feature type="domain" description="GHMP kinase C-terminal" evidence="4">
    <location>
        <begin position="789"/>
        <end position="869"/>
    </location>
</feature>
<dbReference type="FunFam" id="3.30.70.890:FF:000008">
    <property type="entry name" value="L-arabinokinase"/>
    <property type="match status" value="1"/>
</dbReference>
<dbReference type="InterPro" id="IPR036554">
    <property type="entry name" value="GHMP_kinase_C_sf"/>
</dbReference>
<dbReference type="SUPFAM" id="SSF55060">
    <property type="entry name" value="GHMP Kinase, C-terminal domain"/>
    <property type="match status" value="1"/>
</dbReference>
<comment type="caution">
    <text evidence="6">The sequence shown here is derived from an EMBL/GenBank/DDBJ whole genome shotgun (WGS) entry which is preliminary data.</text>
</comment>
<dbReference type="Proteomes" id="UP001642260">
    <property type="component" value="Unassembled WGS sequence"/>
</dbReference>
<dbReference type="InterPro" id="IPR019539">
    <property type="entry name" value="GalKase_N"/>
</dbReference>
<sequence>MPTLLQTAPMPESEPSRSSLVFAYYVTGHGFGHATRVVEVVRHLISSGHRVYVVSAAPEFVFTTEIHSPNLFIRHVLLDSGSVQSDALTVDRRASLEKYCEIAVEPRDAILATEVEWLKSIKANLVVSDVVPIACRAAANAGVRSVCVANFSWDFIYAEYVMAAGHHHQSIVWQIAEDYSHCEFLIRLPGHCPMPAFHDVIDIPLVVRPLHKSREEVRRELGVPDNVKLLIFNFGGQPTGWKLKEEYLPAGWLCLYYQGGVEMIRRDLLAGCWAPYLERAVTLKPCYDGGIDGGEVAAKILQDTAMGKKRSKLNLSGARRLRDAIILGFQLQRAPGRDLSVPEWYQVAGDEAVTPPVDQTQKSSKFVEGFEILHGDHHGLIDTISFLDSLATLAKIEGHHQEREHLAAAALFNWEEDIVVARAPGRLDVMGGIADYSGSLVLLMPTREACHAAVQRNHPSKQKLWKHAEARHHSRDTPILEIVSFGSELSNRGPTFDMDLSDFMEEDGKPITYEKAYHYFSKDPSQKWAAYVAGTILVLMREMNVRFEDSISILVSSTVPEGKGVSSSASVEVATMSAIAAAHGLEISPRDVALLCQKVENYVVGAPCGVMDQMASACGEANKLLAMICQPAEILGLVEIPSHIRFWGIDSGIRHSVGGSDYGSVRIGAFIGKTMIRSFASSLSVSETNSGEAEEESSELIEYDASLDYLCNLSPHRFQALYASKLPQSITGEEFMEKYGDHGDSVTTIDRKGTYHIMAPTKHPIYENFRVQAFKALLTATPSEEQVIGLGELMYQCHDSYSACGLGSDGTDRLVRLVQKMEKLKHSKTENGTLYGAKITGGGSGGTVCVIGRSSLRSSEQILEIQRKYKEATGFMPYVFEGSSPGAGKFGYLKIRKNSAPST</sequence>
<evidence type="ECO:0000313" key="7">
    <source>
        <dbReference type="Proteomes" id="UP001642260"/>
    </source>
</evidence>
<dbReference type="Gene3D" id="3.40.50.2000">
    <property type="entry name" value="Glycogen Phosphorylase B"/>
    <property type="match status" value="1"/>
</dbReference>
<feature type="domain" description="Galactokinase N-terminal" evidence="5">
    <location>
        <begin position="412"/>
        <end position="456"/>
    </location>
</feature>
<keyword evidence="7" id="KW-1185">Reference proteome</keyword>
<dbReference type="AlphaFoldDB" id="A0ABC8M7B8"/>
<dbReference type="InterPro" id="IPR014721">
    <property type="entry name" value="Ribsml_uS5_D2-typ_fold_subgr"/>
</dbReference>
<dbReference type="PANTHER" id="PTHR38134:SF2">
    <property type="entry name" value="GALACTOKINASE"/>
    <property type="match status" value="1"/>
</dbReference>
<protein>
    <recommendedName>
        <fullName evidence="8">L-arabinokinase</fullName>
    </recommendedName>
</protein>
<dbReference type="InterPro" id="IPR053205">
    <property type="entry name" value="GHMP_kinase_L-arabinokinase"/>
</dbReference>
<name>A0ABC8M7B8_ERUVS</name>
<feature type="domain" description="GHMP kinase N-terminal" evidence="3">
    <location>
        <begin position="531"/>
        <end position="619"/>
    </location>
</feature>
<dbReference type="SUPFAM" id="SSF54211">
    <property type="entry name" value="Ribosomal protein S5 domain 2-like"/>
    <property type="match status" value="1"/>
</dbReference>
<proteinExistence type="predicted"/>
<dbReference type="Pfam" id="PF00288">
    <property type="entry name" value="GHMP_kinases_N"/>
    <property type="match status" value="1"/>
</dbReference>
<dbReference type="Pfam" id="PF08544">
    <property type="entry name" value="GHMP_kinases_C"/>
    <property type="match status" value="1"/>
</dbReference>
<dbReference type="InterPro" id="IPR012369">
    <property type="entry name" value="Galk_glycosyltransferase"/>
</dbReference>